<gene>
    <name evidence="2" type="ORF">KC729_02785</name>
</gene>
<feature type="region of interest" description="Disordered" evidence="1">
    <location>
        <begin position="668"/>
        <end position="690"/>
    </location>
</feature>
<name>A0A956LVW1_UNCEI</name>
<sequence length="720" mass="78812">MFDDAIPRALFLPLSVLAGLAILLPSRVEAGDEAVPPAKKTYSVQVVDLETGVPVEGVTIRIRENVTTRYCYWIEDEVCSDCHPVPEWQTATLTTGIDGTASVDFTLPWCLLIDDAPPTWIKREHAGWEAPEVVENPSEGIYSPWILAGWTNGPAPLTHLVTVTREDRLAETFAPVLHAHRGLERQEDLGNVAETLDAHASLAVYNVLGQRLYGPSAMPPYHVWEGHWWDTQGQGTMPTWTRIDIDDDWRYRGAGPGNRPLYYHVFPHRDGAVVQYWLWFNANDPSAHEEIPSVHEGDWECFALYLVSDGATWTPQEVSFSQHAGGTTLGPDQVWWSATAAPAYFDVAEGFAPSRTHPHVWVAADSHALYSRFQPQYALDIDLLGCRLHFGDRVDYNLGGNPHGDHRYFTWDRLVDMGEYWYGTEAHGEEYFTHVFGGPLEWLGFQGRFGESLCTELPGCGIGCDFPLYAERAWAPRSPLVPEAPHQWRDFPHGDGPWGNDVPSGATVSYVEARQIGNYLGRYAPCADGSGDVIFTRVGNAPLGVAGVAIVTVLSGDIVIAEAEDGRLALPPSSDGWYDLRVAEVEGAGTVRFDIYPDGRAEAPVAENLICDIDPCGTSAVGTAERPVDGGVRIFPNPTEGGARFDFAHLPSGIRAWSLHDVGGRRITGGSLRTGSDGTGSSVAWSGRDDSGREVPSGLYFLLLHGLEGTTPVGTVTVTR</sequence>
<reference evidence="2" key="1">
    <citation type="submission" date="2020-04" db="EMBL/GenBank/DDBJ databases">
        <authorList>
            <person name="Zhang T."/>
        </authorList>
    </citation>
    <scope>NUCLEOTIDE SEQUENCE</scope>
    <source>
        <strain evidence="2">HKST-UBA01</strain>
    </source>
</reference>
<comment type="caution">
    <text evidence="2">The sequence shown here is derived from an EMBL/GenBank/DDBJ whole genome shotgun (WGS) entry which is preliminary data.</text>
</comment>
<feature type="compositionally biased region" description="Polar residues" evidence="1">
    <location>
        <begin position="671"/>
        <end position="684"/>
    </location>
</feature>
<dbReference type="AlphaFoldDB" id="A0A956LVW1"/>
<dbReference type="Proteomes" id="UP000697710">
    <property type="component" value="Unassembled WGS sequence"/>
</dbReference>
<proteinExistence type="predicted"/>
<organism evidence="2 3">
    <name type="scientific">Eiseniibacteriota bacterium</name>
    <dbReference type="NCBI Taxonomy" id="2212470"/>
    <lineage>
        <taxon>Bacteria</taxon>
        <taxon>Candidatus Eiseniibacteriota</taxon>
    </lineage>
</organism>
<evidence type="ECO:0000313" key="2">
    <source>
        <dbReference type="EMBL" id="MCA9726579.1"/>
    </source>
</evidence>
<dbReference type="EMBL" id="JAGQHR010000045">
    <property type="protein sequence ID" value="MCA9726579.1"/>
    <property type="molecule type" value="Genomic_DNA"/>
</dbReference>
<accession>A0A956LVW1</accession>
<evidence type="ECO:0000313" key="3">
    <source>
        <dbReference type="Proteomes" id="UP000697710"/>
    </source>
</evidence>
<reference evidence="2" key="2">
    <citation type="journal article" date="2021" name="Microbiome">
        <title>Successional dynamics and alternative stable states in a saline activated sludge microbial community over 9 years.</title>
        <authorList>
            <person name="Wang Y."/>
            <person name="Ye J."/>
            <person name="Ju F."/>
            <person name="Liu L."/>
            <person name="Boyd J.A."/>
            <person name="Deng Y."/>
            <person name="Parks D.H."/>
            <person name="Jiang X."/>
            <person name="Yin X."/>
            <person name="Woodcroft B.J."/>
            <person name="Tyson G.W."/>
            <person name="Hugenholtz P."/>
            <person name="Polz M.F."/>
            <person name="Zhang T."/>
        </authorList>
    </citation>
    <scope>NUCLEOTIDE SEQUENCE</scope>
    <source>
        <strain evidence="2">HKST-UBA01</strain>
    </source>
</reference>
<evidence type="ECO:0000256" key="1">
    <source>
        <dbReference type="SAM" id="MobiDB-lite"/>
    </source>
</evidence>
<protein>
    <submittedName>
        <fullName evidence="2">Uncharacterized protein</fullName>
    </submittedName>
</protein>